<keyword evidence="3" id="KW-1185">Reference proteome</keyword>
<dbReference type="InParanoid" id="A0A7L4YJU3"/>
<evidence type="ECO:0000256" key="1">
    <source>
        <dbReference type="SAM" id="Phobius"/>
    </source>
</evidence>
<keyword evidence="1" id="KW-1133">Transmembrane helix</keyword>
<feature type="transmembrane region" description="Helical" evidence="1">
    <location>
        <begin position="52"/>
        <end position="76"/>
    </location>
</feature>
<keyword evidence="1" id="KW-0472">Membrane</keyword>
<feature type="transmembrane region" description="Helical" evidence="1">
    <location>
        <begin position="22"/>
        <end position="45"/>
    </location>
</feature>
<dbReference type="EMBL" id="CP047156">
    <property type="protein sequence ID" value="QHB99113.1"/>
    <property type="molecule type" value="Genomic_DNA"/>
</dbReference>
<accession>A0A7L4YJU3</accession>
<evidence type="ECO:0000313" key="2">
    <source>
        <dbReference type="EMBL" id="QHB99113.1"/>
    </source>
</evidence>
<dbReference type="KEGG" id="eke:EK0264_01615"/>
<protein>
    <submittedName>
        <fullName evidence="2">Uncharacterized protein</fullName>
    </submittedName>
</protein>
<sequence>MAVIQSFWTAFLSISPNVPDSVLPIFAALCLATAMFAIAGSAILLSGAGGLWWLRLGCLAALVAIWLAAISATTIADDPADAAVTYGVQAVLASIIPVAALVCSLSRSLAQWLAAKAAAEAVERAAWQNVSLPPR</sequence>
<organism evidence="2 3">
    <name type="scientific">Epidermidibacterium keratini</name>
    <dbReference type="NCBI Taxonomy" id="1891644"/>
    <lineage>
        <taxon>Bacteria</taxon>
        <taxon>Bacillati</taxon>
        <taxon>Actinomycetota</taxon>
        <taxon>Actinomycetes</taxon>
        <taxon>Sporichthyales</taxon>
        <taxon>Sporichthyaceae</taxon>
        <taxon>Epidermidibacterium</taxon>
    </lineage>
</organism>
<dbReference type="RefSeq" id="WP_159542270.1">
    <property type="nucleotide sequence ID" value="NZ_CP047156.1"/>
</dbReference>
<feature type="transmembrane region" description="Helical" evidence="1">
    <location>
        <begin position="82"/>
        <end position="103"/>
    </location>
</feature>
<dbReference type="Proteomes" id="UP000463857">
    <property type="component" value="Chromosome"/>
</dbReference>
<dbReference type="AlphaFoldDB" id="A0A7L4YJU3"/>
<reference evidence="2 3" key="1">
    <citation type="journal article" date="2018" name="Int. J. Syst. Evol. Microbiol.">
        <title>Epidermidibacterium keratini gen. nov., sp. nov., a member of the family Sporichthyaceae, isolated from keratin epidermis.</title>
        <authorList>
            <person name="Lee D.G."/>
            <person name="Trujillo M.E."/>
            <person name="Kang S."/>
            <person name="Nam J.J."/>
            <person name="Kim Y.J."/>
        </authorList>
    </citation>
    <scope>NUCLEOTIDE SEQUENCE [LARGE SCALE GENOMIC DNA]</scope>
    <source>
        <strain evidence="2 3">EPI-7</strain>
    </source>
</reference>
<proteinExistence type="predicted"/>
<gene>
    <name evidence="2" type="ORF">EK0264_01615</name>
</gene>
<name>A0A7L4YJU3_9ACTN</name>
<keyword evidence="1" id="KW-0812">Transmembrane</keyword>
<evidence type="ECO:0000313" key="3">
    <source>
        <dbReference type="Proteomes" id="UP000463857"/>
    </source>
</evidence>